<dbReference type="EMBL" id="KT594769">
    <property type="protein sequence ID" value="AMB17001.1"/>
    <property type="molecule type" value="Genomic_DNA"/>
</dbReference>
<evidence type="ECO:0000256" key="15">
    <source>
        <dbReference type="ARBA" id="ARBA00023180"/>
    </source>
</evidence>
<dbReference type="Gene3D" id="3.30.500.50">
    <property type="match status" value="1"/>
</dbReference>
<evidence type="ECO:0000256" key="16">
    <source>
        <dbReference type="ARBA" id="ARBA00023296"/>
    </source>
</evidence>
<keyword evidence="3" id="KW-1032">Host cell membrane</keyword>
<evidence type="ECO:0000259" key="18">
    <source>
        <dbReference type="Pfam" id="PF17488"/>
    </source>
</evidence>
<gene>
    <name evidence="19" type="primary">UL22</name>
</gene>
<dbReference type="GeneID" id="26828067"/>
<organism evidence="19 20">
    <name type="scientific">Macropodid alphaherpesvirus 1</name>
    <dbReference type="NCBI Taxonomy" id="137443"/>
    <lineage>
        <taxon>Viruses</taxon>
        <taxon>Duplodnaviria</taxon>
        <taxon>Heunggongvirae</taxon>
        <taxon>Peploviricota</taxon>
        <taxon>Herviviricetes</taxon>
        <taxon>Herpesvirales</taxon>
        <taxon>Orthoherpesviridae</taxon>
        <taxon>Alphaherpesvirinae</taxon>
        <taxon>Simplexvirus</taxon>
        <taxon>Simplexvirus macropodidalpha1</taxon>
    </lineage>
</organism>
<keyword evidence="20" id="KW-1185">Reference proteome</keyword>
<dbReference type="InterPro" id="IPR003493">
    <property type="entry name" value="Herpes_gH"/>
</dbReference>
<evidence type="ECO:0000313" key="20">
    <source>
        <dbReference type="Proteomes" id="UP000169848"/>
    </source>
</evidence>
<evidence type="ECO:0000256" key="5">
    <source>
        <dbReference type="ARBA" id="ARBA00022595"/>
    </source>
</evidence>
<dbReference type="GO" id="GO:0046718">
    <property type="term" value="P:symbiont entry into host cell"/>
    <property type="evidence" value="ECO:0007669"/>
    <property type="project" value="UniProtKB-KW"/>
</dbReference>
<keyword evidence="7" id="KW-0732">Signal</keyword>
<keyword evidence="16" id="KW-1160">Virus entry into host cell</keyword>
<sequence>MWVLTVGCVWGMWLSIAFTHQYNLRSRQSFASLVPLGMLLICNIVPRVVFVFVCLGGFVVGDGEYYTERTDDWFDPNNPHSQTYWRELERQRLWLPNIHSPQQGLAPPTTLNLSTATIPQLNWYDPDFCFFFITNMSYPRDPGVLLYLSKDDIRGILRPAPTIASEPHPRAEAPFGDVFQLPGLQYTPAVSSVLRSRAYISYYPLFIWYEPAFPRGKDTATQEYPNGKKHIPITTPHFSRVSPTIISLTPSVIINATTSWFNGAQLVRPPHRRVYRSTSTATWPTVIWDTGSFTLKCDAALTRARYGHKFMGLTISLRDSFPVEIIVTPADVLVLGISSEWSTTKIPLPGPQAGPNYRVYWAGPITAEEQPSHFSALSDMLAYPEESADYIYPIAKAYVTMFEHARSGVLTPPQPALFWRLSGLLATSGFNFINTVRESGAIRVSDFLNYFSHVRILSRFAAQAAACTTPTPTVITEFFEGLSAEELHTKLQHLLREIMDNDDQRAAYVRAYQLAFVLGDSEAYELVAESALQTVQTLYNKFLSGDSLTSVAARRALFFAGTVLLMPLGDDNPTDEQRERARQSLMLHTSMCTSGVIAHTDATVQAAMAMPDPDRANFLWDFEHASPCMNSMRFDTTEETFLFDTLAAITHSNMSTQNILKETAGVVATLSPRAYHRDLIRAFISEASMPCLGQNADIDLQVLIPITANSSYIVTRAPMDRGIHYTLDGVDVRKPLFLTYLTSSCVKQTQQIESKRRVRVESSTDIGLVGSVFLRYTPAGEVMSVILVDTQETQRQLVDDPQTTTNIFGSDVPSTALLLFPNGTVIHLLSFDTVELATLPPHAIAASVVGVLLALLALYGIVRVIILLVPILCKRD</sequence>
<dbReference type="Proteomes" id="UP000169848">
    <property type="component" value="Segment"/>
</dbReference>
<evidence type="ECO:0000256" key="13">
    <source>
        <dbReference type="ARBA" id="ARBA00023046"/>
    </source>
</evidence>
<evidence type="ECO:0000256" key="2">
    <source>
        <dbReference type="ARBA" id="ARBA00022506"/>
    </source>
</evidence>
<evidence type="ECO:0000313" key="19">
    <source>
        <dbReference type="EMBL" id="AMB17001.1"/>
    </source>
</evidence>
<keyword evidence="9" id="KW-1043">Host membrane</keyword>
<reference evidence="19 20" key="1">
    <citation type="journal article" date="2016" name="BMC Genomics">
        <title>The first genome sequence of a metatherian herpesvirus: Macropodid herpesvirus 1.</title>
        <authorList>
            <person name="Vaz P.K."/>
            <person name="Mahony T.J."/>
            <person name="Hartley C.A."/>
            <person name="Fowler E.V."/>
            <person name="Ficorilli N."/>
            <person name="Lee S.W."/>
            <person name="Gilkerson J.R."/>
            <person name="Browning G.F."/>
            <person name="Devlin J.M."/>
        </authorList>
    </citation>
    <scope>NUCLEOTIDE SEQUENCE [LARGE SCALE GENOMIC DNA]</scope>
    <source>
        <strain evidence="19">MaHV1.3076/08</strain>
    </source>
</reference>
<keyword evidence="4" id="KW-1169">Fusion of virus membrane with host cell membrane</keyword>
<keyword evidence="2" id="KW-1168">Fusion of virus membrane with host membrane</keyword>
<dbReference type="InterPro" id="IPR038172">
    <property type="entry name" value="Herpes_glycoH_C_sf"/>
</dbReference>
<dbReference type="Pfam" id="PF02489">
    <property type="entry name" value="Herpes_glycop_H"/>
    <property type="match status" value="1"/>
</dbReference>
<keyword evidence="6 17" id="KW-0812">Transmembrane</keyword>
<evidence type="ECO:0000256" key="14">
    <source>
        <dbReference type="ARBA" id="ARBA00023136"/>
    </source>
</evidence>
<keyword evidence="13" id="KW-1039">Host endosome</keyword>
<dbReference type="Gene3D" id="1.20.58.1340">
    <property type="match status" value="1"/>
</dbReference>
<comment type="subcellular location">
    <subcellularLocation>
        <location evidence="1">Virion membrane</location>
        <topology evidence="1">Single-pass type I membrane protein</topology>
    </subcellularLocation>
</comment>
<evidence type="ECO:0000256" key="7">
    <source>
        <dbReference type="ARBA" id="ARBA00022729"/>
    </source>
</evidence>
<dbReference type="GO" id="GO:0019064">
    <property type="term" value="P:fusion of virus membrane with host plasma membrane"/>
    <property type="evidence" value="ECO:0007669"/>
    <property type="project" value="UniProtKB-KW"/>
</dbReference>
<dbReference type="KEGG" id="vg:26828067"/>
<proteinExistence type="inferred from homology"/>
<dbReference type="GO" id="GO:0019031">
    <property type="term" value="C:viral envelope"/>
    <property type="evidence" value="ECO:0007669"/>
    <property type="project" value="UniProtKB-KW"/>
</dbReference>
<dbReference type="Pfam" id="PF17488">
    <property type="entry name" value="Herpes_glycoH_C"/>
    <property type="match status" value="1"/>
</dbReference>
<accession>A0A0Y0DAB7</accession>
<keyword evidence="11" id="KW-0730">Sialic acid</keyword>
<feature type="domain" description="Herpesvirus glycoprotein H C-terminal" evidence="18">
    <location>
        <begin position="691"/>
        <end position="828"/>
    </location>
</feature>
<keyword evidence="14 17" id="KW-0472">Membrane</keyword>
<keyword evidence="8" id="KW-0946">Virion</keyword>
<evidence type="ECO:0000256" key="3">
    <source>
        <dbReference type="ARBA" id="ARBA00022511"/>
    </source>
</evidence>
<evidence type="ECO:0000256" key="10">
    <source>
        <dbReference type="ARBA" id="ARBA00022879"/>
    </source>
</evidence>
<keyword evidence="12 17" id="KW-1133">Transmembrane helix</keyword>
<keyword evidence="10" id="KW-0261">Viral envelope protein</keyword>
<dbReference type="HAMAP" id="MF_04033">
    <property type="entry name" value="HSV_GH"/>
    <property type="match status" value="1"/>
</dbReference>
<dbReference type="InterPro" id="IPR035305">
    <property type="entry name" value="Herpes_glycoH_C"/>
</dbReference>
<protein>
    <submittedName>
        <fullName evidence="19">Glycoprotein H</fullName>
    </submittedName>
</protein>
<keyword evidence="5" id="KW-1162">Viral penetration into host cytoplasm</keyword>
<evidence type="ECO:0000256" key="1">
    <source>
        <dbReference type="ARBA" id="ARBA00004563"/>
    </source>
</evidence>
<evidence type="ECO:0000256" key="17">
    <source>
        <dbReference type="SAM" id="Phobius"/>
    </source>
</evidence>
<evidence type="ECO:0000256" key="4">
    <source>
        <dbReference type="ARBA" id="ARBA00022521"/>
    </source>
</evidence>
<dbReference type="Gene3D" id="3.10.360.40">
    <property type="match status" value="1"/>
</dbReference>
<evidence type="ECO:0000256" key="8">
    <source>
        <dbReference type="ARBA" id="ARBA00022844"/>
    </source>
</evidence>
<dbReference type="RefSeq" id="YP_009227255.1">
    <property type="nucleotide sequence ID" value="NC_029132.1"/>
</dbReference>
<evidence type="ECO:0000256" key="9">
    <source>
        <dbReference type="ARBA" id="ARBA00022870"/>
    </source>
</evidence>
<feature type="transmembrane region" description="Helical" evidence="17">
    <location>
        <begin position="844"/>
        <end position="873"/>
    </location>
</feature>
<dbReference type="GO" id="GO:0055036">
    <property type="term" value="C:virion membrane"/>
    <property type="evidence" value="ECO:0007669"/>
    <property type="project" value="UniProtKB-SubCell"/>
</dbReference>
<dbReference type="Gene3D" id="2.60.40.3190">
    <property type="entry name" value="Herpesvirus glycoprotein H, C-terminal domain"/>
    <property type="match status" value="1"/>
</dbReference>
<name>A0A0Y0DAB7_9ALPH</name>
<evidence type="ECO:0000256" key="6">
    <source>
        <dbReference type="ARBA" id="ARBA00022692"/>
    </source>
</evidence>
<dbReference type="OrthoDB" id="3384at10239"/>
<evidence type="ECO:0000256" key="11">
    <source>
        <dbReference type="ARBA" id="ARBA00022981"/>
    </source>
</evidence>
<keyword evidence="15" id="KW-0325">Glycoprotein</keyword>
<evidence type="ECO:0000256" key="12">
    <source>
        <dbReference type="ARBA" id="ARBA00022989"/>
    </source>
</evidence>